<name>A0A4C1XWN6_EUMVA</name>
<keyword evidence="3" id="KW-1185">Reference proteome</keyword>
<dbReference type="EMBL" id="BGZK01000997">
    <property type="protein sequence ID" value="GBP67946.1"/>
    <property type="molecule type" value="Genomic_DNA"/>
</dbReference>
<reference evidence="2 3" key="1">
    <citation type="journal article" date="2019" name="Commun. Biol.">
        <title>The bagworm genome reveals a unique fibroin gene that provides high tensile strength.</title>
        <authorList>
            <person name="Kono N."/>
            <person name="Nakamura H."/>
            <person name="Ohtoshi R."/>
            <person name="Tomita M."/>
            <person name="Numata K."/>
            <person name="Arakawa K."/>
        </authorList>
    </citation>
    <scope>NUCLEOTIDE SEQUENCE [LARGE SCALE GENOMIC DNA]</scope>
</reference>
<proteinExistence type="predicted"/>
<dbReference type="Proteomes" id="UP000299102">
    <property type="component" value="Unassembled WGS sequence"/>
</dbReference>
<dbReference type="OrthoDB" id="414730at2759"/>
<gene>
    <name evidence="2" type="ORF">EVAR_25342_1</name>
</gene>
<feature type="region of interest" description="Disordered" evidence="1">
    <location>
        <begin position="26"/>
        <end position="57"/>
    </location>
</feature>
<comment type="caution">
    <text evidence="2">The sequence shown here is derived from an EMBL/GenBank/DDBJ whole genome shotgun (WGS) entry which is preliminary data.</text>
</comment>
<dbReference type="AlphaFoldDB" id="A0A4C1XWN6"/>
<accession>A0A4C1XWN6</accession>
<organism evidence="2 3">
    <name type="scientific">Eumeta variegata</name>
    <name type="common">Bagworm moth</name>
    <name type="synonym">Eumeta japonica</name>
    <dbReference type="NCBI Taxonomy" id="151549"/>
    <lineage>
        <taxon>Eukaryota</taxon>
        <taxon>Metazoa</taxon>
        <taxon>Ecdysozoa</taxon>
        <taxon>Arthropoda</taxon>
        <taxon>Hexapoda</taxon>
        <taxon>Insecta</taxon>
        <taxon>Pterygota</taxon>
        <taxon>Neoptera</taxon>
        <taxon>Endopterygota</taxon>
        <taxon>Lepidoptera</taxon>
        <taxon>Glossata</taxon>
        <taxon>Ditrysia</taxon>
        <taxon>Tineoidea</taxon>
        <taxon>Psychidae</taxon>
        <taxon>Oiketicinae</taxon>
        <taxon>Eumeta</taxon>
    </lineage>
</organism>
<feature type="compositionally biased region" description="Basic and acidic residues" evidence="1">
    <location>
        <begin position="29"/>
        <end position="40"/>
    </location>
</feature>
<evidence type="ECO:0000313" key="2">
    <source>
        <dbReference type="EMBL" id="GBP67946.1"/>
    </source>
</evidence>
<evidence type="ECO:0000313" key="3">
    <source>
        <dbReference type="Proteomes" id="UP000299102"/>
    </source>
</evidence>
<sequence>MRLFLNPITSVFTEVNAFARRRRQPWAGHGRDSELRREGGVLRPAQPRGGRRHESPYRGGRAVIDVSERSSSGFALRHVQSNRITPYIGSRTAAGGARGPRRTRPRGEMCAFDYDLDHALAGRCRSVYIKRKKRRKTPVIGSRGTIYPDAGEPGALLINIYLRLIFFTRNDTVLFAYRQASDFERSSPKAGVRSPLSLFLIHEQVDWGRSTTEAGVELIQQIFDACEDSRDTIGVFFDLSRAFDCVHHDTLIRKLHHYGVMGRSLGLLESYLSDRIQRVDISESRISPTNISNTYGIVTLYVACVVTDAGRQETYMANRDDTAGKDGTNGMPTTCKSDFGVPARRSYRRAGLMDAGRRA</sequence>
<evidence type="ECO:0000256" key="1">
    <source>
        <dbReference type="SAM" id="MobiDB-lite"/>
    </source>
</evidence>
<protein>
    <submittedName>
        <fullName evidence="2">Uncharacterized protein</fullName>
    </submittedName>
</protein>